<protein>
    <submittedName>
        <fullName evidence="1">Uncharacterized protein</fullName>
    </submittedName>
</protein>
<accession>A0ACC2K0U6</accession>
<comment type="caution">
    <text evidence="1">The sequence shown here is derived from an EMBL/GenBank/DDBJ whole genome shotgun (WGS) entry which is preliminary data.</text>
</comment>
<sequence>MEEQPASSRRSRSQVPPLIVTMLVKFIHVNCWDDLRSRCHPLVEAVTVDGSDFRRLRASLDDAIYRRTHFTHYNDEEEVEAMMYSLFYAIEWAGHEKVLSPDLETLTDADFRNQFRLIKERGAVDTLVVSYQFRTDLSARRLQSRHSAMVTNSLNMAADEFEYHRQSVQRPDPSGVGGSGGHTIVVNGVQLGTDDIPMEDALEDGNSANIQHDGHSGLHPSDAKLHVPPATHLTTPPSPATLVIYDGKREILTEINLKSPHKVKDLQDNSPSKPFGQAIRPMNNSSLRQCSPRSIDDAPALLYALNSVDNAEERSKSQKSIADKEVFSPTPQPSSVINPKPASVGSNNDGFSTTTNNYNRTRNMMARVSGGKQVVFNCRAGSDSTPHPLSRGASLQAH</sequence>
<name>A0ACC2K0U6_9PEZI</name>
<dbReference type="EMBL" id="JAPUUL010000026">
    <property type="protein sequence ID" value="KAJ8133276.1"/>
    <property type="molecule type" value="Genomic_DNA"/>
</dbReference>
<evidence type="ECO:0000313" key="1">
    <source>
        <dbReference type="EMBL" id="KAJ8133276.1"/>
    </source>
</evidence>
<proteinExistence type="predicted"/>
<reference evidence="1" key="1">
    <citation type="submission" date="2022-12" db="EMBL/GenBank/DDBJ databases">
        <title>Genome Sequence of Lasiodiplodia mahajangana.</title>
        <authorList>
            <person name="Buettner E."/>
        </authorList>
    </citation>
    <scope>NUCLEOTIDE SEQUENCE</scope>
    <source>
        <strain evidence="1">VT137</strain>
    </source>
</reference>
<keyword evidence="2" id="KW-1185">Reference proteome</keyword>
<organism evidence="1 2">
    <name type="scientific">Lasiodiplodia mahajangana</name>
    <dbReference type="NCBI Taxonomy" id="1108764"/>
    <lineage>
        <taxon>Eukaryota</taxon>
        <taxon>Fungi</taxon>
        <taxon>Dikarya</taxon>
        <taxon>Ascomycota</taxon>
        <taxon>Pezizomycotina</taxon>
        <taxon>Dothideomycetes</taxon>
        <taxon>Dothideomycetes incertae sedis</taxon>
        <taxon>Botryosphaeriales</taxon>
        <taxon>Botryosphaeriaceae</taxon>
        <taxon>Lasiodiplodia</taxon>
    </lineage>
</organism>
<gene>
    <name evidence="1" type="ORF">O1611_g342</name>
</gene>
<evidence type="ECO:0000313" key="2">
    <source>
        <dbReference type="Proteomes" id="UP001153332"/>
    </source>
</evidence>
<dbReference type="Proteomes" id="UP001153332">
    <property type="component" value="Unassembled WGS sequence"/>
</dbReference>